<dbReference type="KEGG" id="pco:PHACADRAFT_256603"/>
<feature type="compositionally biased region" description="Basic and acidic residues" evidence="1">
    <location>
        <begin position="129"/>
        <end position="139"/>
    </location>
</feature>
<keyword evidence="3" id="KW-1185">Reference proteome</keyword>
<name>K5VW19_PHACS</name>
<protein>
    <submittedName>
        <fullName evidence="2">Uncharacterized protein</fullName>
    </submittedName>
</protein>
<dbReference type="InParanoid" id="K5VW19"/>
<dbReference type="EMBL" id="JH930472">
    <property type="protein sequence ID" value="EKM55748.1"/>
    <property type="molecule type" value="Genomic_DNA"/>
</dbReference>
<reference evidence="2 3" key="1">
    <citation type="journal article" date="2012" name="BMC Genomics">
        <title>Comparative genomics of the white-rot fungi, Phanerochaete carnosa and P. chrysosporium, to elucidate the genetic basis of the distinct wood types they colonize.</title>
        <authorList>
            <person name="Suzuki H."/>
            <person name="MacDonald J."/>
            <person name="Syed K."/>
            <person name="Salamov A."/>
            <person name="Hori C."/>
            <person name="Aerts A."/>
            <person name="Henrissat B."/>
            <person name="Wiebenga A."/>
            <person name="vanKuyk P.A."/>
            <person name="Barry K."/>
            <person name="Lindquist E."/>
            <person name="LaButti K."/>
            <person name="Lapidus A."/>
            <person name="Lucas S."/>
            <person name="Coutinho P."/>
            <person name="Gong Y."/>
            <person name="Samejima M."/>
            <person name="Mahadevan R."/>
            <person name="Abou-Zaid M."/>
            <person name="de Vries R.P."/>
            <person name="Igarashi K."/>
            <person name="Yadav J.S."/>
            <person name="Grigoriev I.V."/>
            <person name="Master E.R."/>
        </authorList>
    </citation>
    <scope>NUCLEOTIDE SEQUENCE [LARGE SCALE GENOMIC DNA]</scope>
    <source>
        <strain evidence="2 3">HHB-10118-sp</strain>
    </source>
</reference>
<organism evidence="2 3">
    <name type="scientific">Phanerochaete carnosa (strain HHB-10118-sp)</name>
    <name type="common">White-rot fungus</name>
    <name type="synonym">Peniophora carnosa</name>
    <dbReference type="NCBI Taxonomy" id="650164"/>
    <lineage>
        <taxon>Eukaryota</taxon>
        <taxon>Fungi</taxon>
        <taxon>Dikarya</taxon>
        <taxon>Basidiomycota</taxon>
        <taxon>Agaricomycotina</taxon>
        <taxon>Agaricomycetes</taxon>
        <taxon>Polyporales</taxon>
        <taxon>Phanerochaetaceae</taxon>
        <taxon>Phanerochaete</taxon>
    </lineage>
</organism>
<evidence type="ECO:0000313" key="3">
    <source>
        <dbReference type="Proteomes" id="UP000008370"/>
    </source>
</evidence>
<proteinExistence type="predicted"/>
<accession>K5VW19</accession>
<dbReference type="Proteomes" id="UP000008370">
    <property type="component" value="Unassembled WGS sequence"/>
</dbReference>
<dbReference type="HOGENOM" id="CLU_1845802_0_0_1"/>
<gene>
    <name evidence="2" type="ORF">PHACADRAFT_256603</name>
</gene>
<evidence type="ECO:0000256" key="1">
    <source>
        <dbReference type="SAM" id="MobiDB-lite"/>
    </source>
</evidence>
<dbReference type="AlphaFoldDB" id="K5VW19"/>
<feature type="region of interest" description="Disordered" evidence="1">
    <location>
        <begin position="87"/>
        <end position="139"/>
    </location>
</feature>
<dbReference type="RefSeq" id="XP_007396066.1">
    <property type="nucleotide sequence ID" value="XM_007396004.1"/>
</dbReference>
<sequence>MDDTPTAGPPNTHEPFSGFAFANPFELFSLSVSNLPPLTEQGINKLMQIFHCSGWHRKWPPKLESSHEVRVPVAKPANIQWDLADQNAAGTPNRGILHRPTKRDLTISSTHRVKGTLKVGLPPDSSTSHPHEDLGGRHG</sequence>
<dbReference type="GeneID" id="18916622"/>
<evidence type="ECO:0000313" key="2">
    <source>
        <dbReference type="EMBL" id="EKM55748.1"/>
    </source>
</evidence>